<name>A0ABU1J679_9BACL</name>
<keyword evidence="3" id="KW-0546">Nucleotide metabolism</keyword>
<dbReference type="EMBL" id="JAVDQH010000020">
    <property type="protein sequence ID" value="MDR6245993.1"/>
    <property type="molecule type" value="Genomic_DNA"/>
</dbReference>
<comment type="cofactor">
    <cofactor evidence="1 3">
        <name>a divalent metal cation</name>
        <dbReference type="ChEBI" id="CHEBI:60240"/>
    </cofactor>
</comment>
<sequence>MSRQSSRRTIVLASASPRRKELMASLQLEFEVLPSDADESVPSEWSPQQVVTELAVRKAEAVRQQALERWQDALIIGSDTIVVLDGRIFGKPVNEADSADMLKTLQGRTHHVYTGIACVDAATGHTRTEYSRTAVHMKSLTPERINAYVRSGEPADKAGSYAIQGLGSTLVERIEGCYFTVVGLPVPVLSDMLEEFGVSVLEA</sequence>
<feature type="site" description="Important for substrate specificity" evidence="3">
    <location>
        <position position="164"/>
    </location>
</feature>
<keyword evidence="2 3" id="KW-0378">Hydrolase</keyword>
<dbReference type="NCBIfam" id="TIGR00172">
    <property type="entry name" value="maf"/>
    <property type="match status" value="1"/>
</dbReference>
<keyword evidence="3" id="KW-0963">Cytoplasm</keyword>
<proteinExistence type="inferred from homology"/>
<comment type="function">
    <text evidence="3">Nucleoside triphosphate pyrophosphatase that hydrolyzes dTTP and UTP. May have a dual role in cell division arrest and in preventing the incorporation of modified nucleotides into cellular nucleic acids.</text>
</comment>
<organism evidence="4 5">
    <name type="scientific">Paenibacillus hunanensis</name>
    <dbReference type="NCBI Taxonomy" id="539262"/>
    <lineage>
        <taxon>Bacteria</taxon>
        <taxon>Bacillati</taxon>
        <taxon>Bacillota</taxon>
        <taxon>Bacilli</taxon>
        <taxon>Bacillales</taxon>
        <taxon>Paenibacillaceae</taxon>
        <taxon>Paenibacillus</taxon>
    </lineage>
</organism>
<evidence type="ECO:0000313" key="5">
    <source>
        <dbReference type="Proteomes" id="UP001185028"/>
    </source>
</evidence>
<comment type="caution">
    <text evidence="4">The sequence shown here is derived from an EMBL/GenBank/DDBJ whole genome shotgun (WGS) entry which is preliminary data.</text>
</comment>
<feature type="site" description="Important for substrate specificity" evidence="3">
    <location>
        <position position="18"/>
    </location>
</feature>
<dbReference type="HAMAP" id="MF_00528">
    <property type="entry name" value="Maf"/>
    <property type="match status" value="1"/>
</dbReference>
<dbReference type="PANTHER" id="PTHR43213:SF5">
    <property type="entry name" value="BIFUNCTIONAL DTTP_UTP PYROPHOSPHATASE_METHYLTRANSFERASE PROTEIN-RELATED"/>
    <property type="match status" value="1"/>
</dbReference>
<protein>
    <recommendedName>
        <fullName evidence="3">dTTP/UTP pyrophosphatase</fullName>
        <shortName evidence="3">dTTPase/UTPase</shortName>
        <ecNumber evidence="3">3.6.1.9</ecNumber>
    </recommendedName>
    <alternativeName>
        <fullName evidence="3">Nucleoside triphosphate pyrophosphatase</fullName>
    </alternativeName>
    <alternativeName>
        <fullName evidence="3">Nucleotide pyrophosphatase</fullName>
        <shortName evidence="3">Nucleotide PPase</shortName>
    </alternativeName>
</protein>
<reference evidence="4 5" key="1">
    <citation type="submission" date="2023-07" db="EMBL/GenBank/DDBJ databases">
        <title>Genomic Encyclopedia of Type Strains, Phase IV (KMG-IV): sequencing the most valuable type-strain genomes for metagenomic binning, comparative biology and taxonomic classification.</title>
        <authorList>
            <person name="Goeker M."/>
        </authorList>
    </citation>
    <scope>NUCLEOTIDE SEQUENCE [LARGE SCALE GENOMIC DNA]</scope>
    <source>
        <strain evidence="4 5">DSM 22170</strain>
    </source>
</reference>
<keyword evidence="5" id="KW-1185">Reference proteome</keyword>
<evidence type="ECO:0000313" key="4">
    <source>
        <dbReference type="EMBL" id="MDR6245993.1"/>
    </source>
</evidence>
<feature type="site" description="Important for substrate specificity" evidence="3">
    <location>
        <position position="80"/>
    </location>
</feature>
<comment type="similarity">
    <text evidence="3">Belongs to the Maf family. YhdE subfamily.</text>
</comment>
<dbReference type="PIRSF" id="PIRSF006305">
    <property type="entry name" value="Maf"/>
    <property type="match status" value="1"/>
</dbReference>
<dbReference type="EC" id="3.6.1.9" evidence="3"/>
<dbReference type="PANTHER" id="PTHR43213">
    <property type="entry name" value="BIFUNCTIONAL DTTP/UTP PYROPHOSPHATASE/METHYLTRANSFERASE PROTEIN-RELATED"/>
    <property type="match status" value="1"/>
</dbReference>
<dbReference type="Pfam" id="PF02545">
    <property type="entry name" value="Maf"/>
    <property type="match status" value="1"/>
</dbReference>
<gene>
    <name evidence="4" type="ORF">JOC58_003909</name>
</gene>
<comment type="subcellular location">
    <subcellularLocation>
        <location evidence="3">Cytoplasm</location>
    </subcellularLocation>
</comment>
<dbReference type="InterPro" id="IPR003697">
    <property type="entry name" value="Maf-like"/>
</dbReference>
<evidence type="ECO:0000256" key="2">
    <source>
        <dbReference type="ARBA" id="ARBA00022801"/>
    </source>
</evidence>
<dbReference type="RefSeq" id="WP_188777131.1">
    <property type="nucleotide sequence ID" value="NZ_BMMB01000008.1"/>
</dbReference>
<evidence type="ECO:0000256" key="1">
    <source>
        <dbReference type="ARBA" id="ARBA00001968"/>
    </source>
</evidence>
<feature type="active site" description="Proton acceptor" evidence="3">
    <location>
        <position position="79"/>
    </location>
</feature>
<evidence type="ECO:0000256" key="3">
    <source>
        <dbReference type="HAMAP-Rule" id="MF_00528"/>
    </source>
</evidence>
<comment type="catalytic activity">
    <reaction evidence="3">
        <text>dTTP + H2O = dTMP + diphosphate + H(+)</text>
        <dbReference type="Rhea" id="RHEA:28534"/>
        <dbReference type="ChEBI" id="CHEBI:15377"/>
        <dbReference type="ChEBI" id="CHEBI:15378"/>
        <dbReference type="ChEBI" id="CHEBI:33019"/>
        <dbReference type="ChEBI" id="CHEBI:37568"/>
        <dbReference type="ChEBI" id="CHEBI:63528"/>
        <dbReference type="EC" id="3.6.1.9"/>
    </reaction>
</comment>
<dbReference type="Gene3D" id="3.90.950.10">
    <property type="match status" value="1"/>
</dbReference>
<dbReference type="Proteomes" id="UP001185028">
    <property type="component" value="Unassembled WGS sequence"/>
</dbReference>
<dbReference type="InterPro" id="IPR029001">
    <property type="entry name" value="ITPase-like_fam"/>
</dbReference>
<dbReference type="CDD" id="cd00555">
    <property type="entry name" value="Maf"/>
    <property type="match status" value="1"/>
</dbReference>
<accession>A0ABU1J679</accession>
<comment type="caution">
    <text evidence="3">Lacks conserved residue(s) required for the propagation of feature annotation.</text>
</comment>
<dbReference type="SUPFAM" id="SSF52972">
    <property type="entry name" value="ITPase-like"/>
    <property type="match status" value="1"/>
</dbReference>
<comment type="catalytic activity">
    <reaction evidence="3">
        <text>UTP + H2O = UMP + diphosphate + H(+)</text>
        <dbReference type="Rhea" id="RHEA:29395"/>
        <dbReference type="ChEBI" id="CHEBI:15377"/>
        <dbReference type="ChEBI" id="CHEBI:15378"/>
        <dbReference type="ChEBI" id="CHEBI:33019"/>
        <dbReference type="ChEBI" id="CHEBI:46398"/>
        <dbReference type="ChEBI" id="CHEBI:57865"/>
        <dbReference type="EC" id="3.6.1.9"/>
    </reaction>
</comment>